<dbReference type="Proteomes" id="UP000559653">
    <property type="component" value="Unassembled WGS sequence"/>
</dbReference>
<organism evidence="1 2">
    <name type="scientific">Candidatus Nitrosomaritimum aestuariumsis</name>
    <dbReference type="NCBI Taxonomy" id="3342354"/>
    <lineage>
        <taxon>Archaea</taxon>
        <taxon>Nitrososphaerota</taxon>
        <taxon>Nitrososphaeria</taxon>
        <taxon>Nitrosopumilales</taxon>
        <taxon>Nitrosopumilaceae</taxon>
        <taxon>Candidatus Nitrosomaritimum</taxon>
    </lineage>
</organism>
<evidence type="ECO:0000313" key="2">
    <source>
        <dbReference type="Proteomes" id="UP000559653"/>
    </source>
</evidence>
<accession>A0AC60W001</accession>
<comment type="caution">
    <text evidence="1">The sequence shown here is derived from an EMBL/GenBank/DDBJ whole genome shotgun (WGS) entry which is preliminary data.</text>
</comment>
<evidence type="ECO:0000313" key="1">
    <source>
        <dbReference type="EMBL" id="MBA4452937.1"/>
    </source>
</evidence>
<protein>
    <submittedName>
        <fullName evidence="1">Twin-arginine translocase TatA/TatE family subunit</fullName>
    </submittedName>
</protein>
<proteinExistence type="predicted"/>
<reference evidence="1 2" key="1">
    <citation type="journal article" date="2020" name="Appl. Environ. Microbiol.">
        <title>Genomic Characteristics of a Novel Species of Ammonia-Oxidizing Archaea from the Jiulong River Estuary.</title>
        <authorList>
            <person name="Zou D."/>
            <person name="Wan R."/>
            <person name="Han L."/>
            <person name="Xu M.N."/>
            <person name="Liu Y."/>
            <person name="Liu H."/>
            <person name="Kao S.J."/>
            <person name="Li M."/>
        </authorList>
    </citation>
    <scope>NUCLEOTIDE SEQUENCE [LARGE SCALE GENOMIC DNA]</scope>
    <source>
        <strain evidence="1">W1bin1</strain>
    </source>
</reference>
<dbReference type="EMBL" id="JACEMZ010000055">
    <property type="protein sequence ID" value="MBA4452937.1"/>
    <property type="molecule type" value="Genomic_DNA"/>
</dbReference>
<sequence length="117" mass="12864">MIEHALNIVGGEWVIIIFVVLILFLGTGHLPGAARKLGKVVSEYNQAKADVQNQLKEVSHDSVEISGPVENERQKNEVIAKSLGIKPDGKTDEELQKVISDKIGQKNIDDPENQKPN</sequence>
<gene>
    <name evidence="1" type="ORF">H2B03_07225</name>
</gene>
<name>A0AC60W001_9ARCH</name>